<name>A0AAN9YUK6_9ORTH</name>
<evidence type="ECO:0000313" key="2">
    <source>
        <dbReference type="Proteomes" id="UP001378592"/>
    </source>
</evidence>
<dbReference type="AlphaFoldDB" id="A0AAN9YUK6"/>
<organism evidence="1 2">
    <name type="scientific">Gryllus longicercus</name>
    <dbReference type="NCBI Taxonomy" id="2509291"/>
    <lineage>
        <taxon>Eukaryota</taxon>
        <taxon>Metazoa</taxon>
        <taxon>Ecdysozoa</taxon>
        <taxon>Arthropoda</taxon>
        <taxon>Hexapoda</taxon>
        <taxon>Insecta</taxon>
        <taxon>Pterygota</taxon>
        <taxon>Neoptera</taxon>
        <taxon>Polyneoptera</taxon>
        <taxon>Orthoptera</taxon>
        <taxon>Ensifera</taxon>
        <taxon>Gryllidea</taxon>
        <taxon>Grylloidea</taxon>
        <taxon>Gryllidae</taxon>
        <taxon>Gryllinae</taxon>
        <taxon>Gryllus</taxon>
    </lineage>
</organism>
<keyword evidence="2" id="KW-1185">Reference proteome</keyword>
<gene>
    <name evidence="1" type="ORF">R5R35_008840</name>
</gene>
<comment type="caution">
    <text evidence="1">The sequence shown here is derived from an EMBL/GenBank/DDBJ whole genome shotgun (WGS) entry which is preliminary data.</text>
</comment>
<sequence length="321" mass="36152">MSNKTRYVQFVSKCKKSGFSKAVIDRNHVHRVATPTFTRLGDGKEEGGKDKRRTLFILGALPIANHSASMKVLVALFVFAACGAVRASDPALSQLWHAGAVLVGPPVTEVSVDGEQLRNDTITAIDNYLIKLDSDIERQFAWGVNEILQPCGLRFREIIDMQILVTAGIASPDQFDYQLWYLTRSYDTVVQLVREGEGSLMRLSSEQSQLGHDSKAAVPEFASPRYTLNQLFYGFDKAVIDRDFGILRKWLLDTFDAGHKVVHDAVPVIEENHRQSYMWPMVRSLQRDAITVAVYDVPIQAHSATMYWSEYLRARNDLLSL</sequence>
<protein>
    <submittedName>
        <fullName evidence="1">Uncharacterized protein</fullName>
    </submittedName>
</protein>
<dbReference type="EMBL" id="JAZDUA010000686">
    <property type="protein sequence ID" value="KAK7789935.1"/>
    <property type="molecule type" value="Genomic_DNA"/>
</dbReference>
<proteinExistence type="predicted"/>
<evidence type="ECO:0000313" key="1">
    <source>
        <dbReference type="EMBL" id="KAK7789935.1"/>
    </source>
</evidence>
<reference evidence="1 2" key="1">
    <citation type="submission" date="2024-03" db="EMBL/GenBank/DDBJ databases">
        <title>The genome assembly and annotation of the cricket Gryllus longicercus Weissman &amp; Gray.</title>
        <authorList>
            <person name="Szrajer S."/>
            <person name="Gray D."/>
            <person name="Ylla G."/>
        </authorList>
    </citation>
    <scope>NUCLEOTIDE SEQUENCE [LARGE SCALE GENOMIC DNA]</scope>
    <source>
        <strain evidence="1">DAG 2021-001</strain>
        <tissue evidence="1">Whole body minus gut</tissue>
    </source>
</reference>
<dbReference type="Proteomes" id="UP001378592">
    <property type="component" value="Unassembled WGS sequence"/>
</dbReference>
<accession>A0AAN9YUK6</accession>